<evidence type="ECO:0000256" key="2">
    <source>
        <dbReference type="ARBA" id="ARBA00023002"/>
    </source>
</evidence>
<name>A0A150WJ74_BDEBC</name>
<protein>
    <submittedName>
        <fullName evidence="4">Short-chain dehydrogenase</fullName>
    </submittedName>
</protein>
<dbReference type="GO" id="GO:0016614">
    <property type="term" value="F:oxidoreductase activity, acting on CH-OH group of donors"/>
    <property type="evidence" value="ECO:0007669"/>
    <property type="project" value="UniProtKB-ARBA"/>
</dbReference>
<dbReference type="InterPro" id="IPR036291">
    <property type="entry name" value="NAD(P)-bd_dom_sf"/>
</dbReference>
<comment type="caution">
    <text evidence="4">The sequence shown here is derived from an EMBL/GenBank/DDBJ whole genome shotgun (WGS) entry which is preliminary data.</text>
</comment>
<dbReference type="PANTHER" id="PTHR48107">
    <property type="entry name" value="NADPH-DEPENDENT ALDEHYDE REDUCTASE-LIKE PROTEIN, CHLOROPLASTIC-RELATED"/>
    <property type="match status" value="1"/>
</dbReference>
<dbReference type="InterPro" id="IPR002347">
    <property type="entry name" value="SDR_fam"/>
</dbReference>
<dbReference type="Gene3D" id="3.40.50.720">
    <property type="entry name" value="NAD(P)-binding Rossmann-like Domain"/>
    <property type="match status" value="1"/>
</dbReference>
<dbReference type="SUPFAM" id="SSF51735">
    <property type="entry name" value="NAD(P)-binding Rossmann-fold domains"/>
    <property type="match status" value="1"/>
</dbReference>
<accession>A0A150WJ74</accession>
<dbReference type="PANTHER" id="PTHR48107:SF16">
    <property type="entry name" value="NADPH-DEPENDENT ALDEHYDE REDUCTASE 1, CHLOROPLASTIC"/>
    <property type="match status" value="1"/>
</dbReference>
<dbReference type="Pfam" id="PF13561">
    <property type="entry name" value="adh_short_C2"/>
    <property type="match status" value="1"/>
</dbReference>
<reference evidence="4 5" key="1">
    <citation type="submission" date="2016-03" db="EMBL/GenBank/DDBJ databases">
        <authorList>
            <person name="Ploux O."/>
        </authorList>
    </citation>
    <scope>NUCLEOTIDE SEQUENCE [LARGE SCALE GENOMIC DNA]</scope>
    <source>
        <strain evidence="4 5">R0</strain>
    </source>
</reference>
<sequence>MQKQNVQQEPKPPFPRQKLKAPGLEAQMKEKPRYKAPQYRAANKLENKCALITGGDSGIGRAVAYLYAREGADVAITYLPVEKKDAQKIKSEIEALGQKCILLEGDLTNEKFCQKAVKETVKKLGKIDILVSNAAHQMRKDDISEITTKEFDRTFKTNVYAYFHLAKAAVPYMKPGSAIIATSSETSTRAPDQLLDYSSTKGAINTFTKSLAKMLAPKGIRVNAVAPGPVWTPLNPADAGASMEKIRNFGKKTPMERPGQPEEMAPAYVFLASEADSSFISGIVLPIMGGESI</sequence>
<gene>
    <name evidence="4" type="ORF">AZI86_13070</name>
</gene>
<dbReference type="PRINTS" id="PR00081">
    <property type="entry name" value="GDHRDH"/>
</dbReference>
<keyword evidence="5" id="KW-1185">Reference proteome</keyword>
<dbReference type="RefSeq" id="WP_061835644.1">
    <property type="nucleotide sequence ID" value="NZ_LUKE01000003.1"/>
</dbReference>
<feature type="region of interest" description="Disordered" evidence="3">
    <location>
        <begin position="1"/>
        <end position="35"/>
    </location>
</feature>
<comment type="similarity">
    <text evidence="1">Belongs to the short-chain dehydrogenases/reductases (SDR) family.</text>
</comment>
<dbReference type="OrthoDB" id="9809287at2"/>
<proteinExistence type="inferred from homology"/>
<keyword evidence="2" id="KW-0560">Oxidoreductase</keyword>
<evidence type="ECO:0000313" key="4">
    <source>
        <dbReference type="EMBL" id="KYG63750.1"/>
    </source>
</evidence>
<dbReference type="EMBL" id="LUKE01000003">
    <property type="protein sequence ID" value="KYG63750.1"/>
    <property type="molecule type" value="Genomic_DNA"/>
</dbReference>
<organism evidence="4 5">
    <name type="scientific">Bdellovibrio bacteriovorus</name>
    <dbReference type="NCBI Taxonomy" id="959"/>
    <lineage>
        <taxon>Bacteria</taxon>
        <taxon>Pseudomonadati</taxon>
        <taxon>Bdellovibrionota</taxon>
        <taxon>Bdellovibrionia</taxon>
        <taxon>Bdellovibrionales</taxon>
        <taxon>Pseudobdellovibrionaceae</taxon>
        <taxon>Bdellovibrio</taxon>
    </lineage>
</organism>
<dbReference type="FunFam" id="3.40.50.720:FF:000084">
    <property type="entry name" value="Short-chain dehydrogenase reductase"/>
    <property type="match status" value="1"/>
</dbReference>
<dbReference type="Proteomes" id="UP000075320">
    <property type="component" value="Unassembled WGS sequence"/>
</dbReference>
<dbReference type="NCBIfam" id="NF005214">
    <property type="entry name" value="PRK06701.1"/>
    <property type="match status" value="1"/>
</dbReference>
<evidence type="ECO:0000256" key="1">
    <source>
        <dbReference type="ARBA" id="ARBA00006484"/>
    </source>
</evidence>
<evidence type="ECO:0000313" key="5">
    <source>
        <dbReference type="Proteomes" id="UP000075320"/>
    </source>
</evidence>
<evidence type="ECO:0000256" key="3">
    <source>
        <dbReference type="SAM" id="MobiDB-lite"/>
    </source>
</evidence>
<dbReference type="AlphaFoldDB" id="A0A150WJ74"/>
<dbReference type="PROSITE" id="PS00061">
    <property type="entry name" value="ADH_SHORT"/>
    <property type="match status" value="1"/>
</dbReference>
<dbReference type="InterPro" id="IPR020904">
    <property type="entry name" value="Sc_DH/Rdtase_CS"/>
</dbReference>
<dbReference type="PRINTS" id="PR00080">
    <property type="entry name" value="SDRFAMILY"/>
</dbReference>